<dbReference type="Proteomes" id="UP001157946">
    <property type="component" value="Unassembled WGS sequence"/>
</dbReference>
<dbReference type="AlphaFoldDB" id="A0AA45WIS2"/>
<keyword evidence="1" id="KW-0472">Membrane</keyword>
<protein>
    <submittedName>
        <fullName evidence="2">Uncharacterized protein</fullName>
    </submittedName>
</protein>
<gene>
    <name evidence="2" type="ORF">SAMN06265361_101190</name>
</gene>
<keyword evidence="1" id="KW-1133">Transmembrane helix</keyword>
<proteinExistence type="predicted"/>
<dbReference type="EMBL" id="FXTU01000001">
    <property type="protein sequence ID" value="SMP00897.1"/>
    <property type="molecule type" value="Genomic_DNA"/>
</dbReference>
<evidence type="ECO:0000256" key="1">
    <source>
        <dbReference type="SAM" id="Phobius"/>
    </source>
</evidence>
<keyword evidence="1" id="KW-0812">Transmembrane</keyword>
<feature type="transmembrane region" description="Helical" evidence="1">
    <location>
        <begin position="105"/>
        <end position="128"/>
    </location>
</feature>
<dbReference type="RefSeq" id="WP_102991598.1">
    <property type="nucleotide sequence ID" value="NZ_FXTU01000001.1"/>
</dbReference>
<accession>A0AA45WIS2</accession>
<evidence type="ECO:0000313" key="2">
    <source>
        <dbReference type="EMBL" id="SMP00897.1"/>
    </source>
</evidence>
<sequence>MKKRLSRSPILITLVGLLCLLVIGLNTVEYLRGEPFDQGDVMTLVMLFVLALHLFTWGTDFKMAKDEMGKQITHHSATISYHISALGLFVFWIVDRIVFLRKGDFGNITLFAALCFVLVLHPLVQFFVARRYR</sequence>
<reference evidence="2" key="1">
    <citation type="submission" date="2017-05" db="EMBL/GenBank/DDBJ databases">
        <authorList>
            <person name="Varghese N."/>
            <person name="Submissions S."/>
        </authorList>
    </citation>
    <scope>NUCLEOTIDE SEQUENCE</scope>
    <source>
        <strain evidence="2">DSM 45262</strain>
    </source>
</reference>
<keyword evidence="3" id="KW-1185">Reference proteome</keyword>
<feature type="transmembrane region" description="Helical" evidence="1">
    <location>
        <begin position="79"/>
        <end position="99"/>
    </location>
</feature>
<evidence type="ECO:0000313" key="3">
    <source>
        <dbReference type="Proteomes" id="UP001157946"/>
    </source>
</evidence>
<name>A0AA45WIS2_9BACL</name>
<feature type="transmembrane region" description="Helical" evidence="1">
    <location>
        <begin position="40"/>
        <end position="58"/>
    </location>
</feature>
<organism evidence="2 3">
    <name type="scientific">Laceyella tengchongensis</name>
    <dbReference type="NCBI Taxonomy" id="574699"/>
    <lineage>
        <taxon>Bacteria</taxon>
        <taxon>Bacillati</taxon>
        <taxon>Bacillota</taxon>
        <taxon>Bacilli</taxon>
        <taxon>Bacillales</taxon>
        <taxon>Thermoactinomycetaceae</taxon>
        <taxon>Laceyella</taxon>
    </lineage>
</organism>
<comment type="caution">
    <text evidence="2">The sequence shown here is derived from an EMBL/GenBank/DDBJ whole genome shotgun (WGS) entry which is preliminary data.</text>
</comment>